<name>A0A2J7TER9_METSI</name>
<evidence type="ECO:0000313" key="1">
    <source>
        <dbReference type="EMBL" id="PNG25266.1"/>
    </source>
</evidence>
<reference evidence="1 2" key="1">
    <citation type="submission" date="2017-10" db="EMBL/GenBank/DDBJ databases">
        <title>Genome announcement of Methylocella silvestris TVC from permafrost.</title>
        <authorList>
            <person name="Wang J."/>
            <person name="Geng K."/>
            <person name="Ul-Haque F."/>
            <person name="Crombie A.T."/>
            <person name="Street L.E."/>
            <person name="Wookey P.A."/>
            <person name="Murrell J.C."/>
            <person name="Pratscher J."/>
        </authorList>
    </citation>
    <scope>NUCLEOTIDE SEQUENCE [LARGE SCALE GENOMIC DNA]</scope>
    <source>
        <strain evidence="1 2">TVC</strain>
    </source>
</reference>
<dbReference type="AlphaFoldDB" id="A0A2J7TER9"/>
<proteinExistence type="predicted"/>
<gene>
    <name evidence="1" type="ORF">CR492_14020</name>
</gene>
<accession>A0A2J7TER9</accession>
<evidence type="ECO:0000313" key="2">
    <source>
        <dbReference type="Proteomes" id="UP000236286"/>
    </source>
</evidence>
<dbReference type="Proteomes" id="UP000236286">
    <property type="component" value="Unassembled WGS sequence"/>
</dbReference>
<organism evidence="1 2">
    <name type="scientific">Methylocella silvestris</name>
    <dbReference type="NCBI Taxonomy" id="199596"/>
    <lineage>
        <taxon>Bacteria</taxon>
        <taxon>Pseudomonadati</taxon>
        <taxon>Pseudomonadota</taxon>
        <taxon>Alphaproteobacteria</taxon>
        <taxon>Hyphomicrobiales</taxon>
        <taxon>Beijerinckiaceae</taxon>
        <taxon>Methylocella</taxon>
    </lineage>
</organism>
<protein>
    <submittedName>
        <fullName evidence="1">Anti-sigma factor</fullName>
    </submittedName>
</protein>
<comment type="caution">
    <text evidence="1">The sequence shown here is derived from an EMBL/GenBank/DDBJ whole genome shotgun (WGS) entry which is preliminary data.</text>
</comment>
<dbReference type="EMBL" id="PDZR01000017">
    <property type="protein sequence ID" value="PNG25266.1"/>
    <property type="molecule type" value="Genomic_DNA"/>
</dbReference>
<dbReference type="RefSeq" id="WP_102844370.1">
    <property type="nucleotide sequence ID" value="NZ_PDZR01000017.1"/>
</dbReference>
<sequence>MSGPHAPIGEDDLQAYIDDRLGAERRGVVESYLAGHPDVAERGATDRRLRDSLRAVLQAKFAEPIPLRLRIASIQAARREGRALRLRRVAAAAAIFLVGGGAGWIAGRSPDTYAARLAFGGVAPVSEDAMSAYRTFVVEVAHPVEVGAANEAHLLQWLSKRLGRRLVAPDLSQFGYRLMGGRLLPGGSGAGAQLMYDDSSGRRLTVYVRAATGNETAFRFRQEGEASTFAWIDRGFGFAVTAPLGRNELLPVAEAVYRGFDGGSEAGPAQKG</sequence>
<dbReference type="OrthoDB" id="7187254at2"/>